<keyword evidence="2" id="KW-0378">Hydrolase</keyword>
<dbReference type="PANTHER" id="PTHR38590">
    <property type="entry name" value="BLL0828 PROTEIN"/>
    <property type="match status" value="1"/>
</dbReference>
<dbReference type="InterPro" id="IPR047216">
    <property type="entry name" value="Endonuclease_DUF559_bact"/>
</dbReference>
<keyword evidence="3" id="KW-1185">Reference proteome</keyword>
<protein>
    <submittedName>
        <fullName evidence="2">Endonuclease domain-containing protein</fullName>
    </submittedName>
</protein>
<evidence type="ECO:0000313" key="2">
    <source>
        <dbReference type="EMBL" id="NML74382.1"/>
    </source>
</evidence>
<dbReference type="CDD" id="cd01038">
    <property type="entry name" value="Endonuclease_DUF559"/>
    <property type="match status" value="1"/>
</dbReference>
<dbReference type="SUPFAM" id="SSF52980">
    <property type="entry name" value="Restriction endonuclease-like"/>
    <property type="match status" value="1"/>
</dbReference>
<organism evidence="2 3">
    <name type="scientific">Rhizobium terricola</name>
    <dbReference type="NCBI Taxonomy" id="2728849"/>
    <lineage>
        <taxon>Bacteria</taxon>
        <taxon>Pseudomonadati</taxon>
        <taxon>Pseudomonadota</taxon>
        <taxon>Alphaproteobacteria</taxon>
        <taxon>Hyphomicrobiales</taxon>
        <taxon>Rhizobiaceae</taxon>
        <taxon>Rhizobium/Agrobacterium group</taxon>
        <taxon>Rhizobium</taxon>
    </lineage>
</organism>
<dbReference type="EMBL" id="JABBGK010000001">
    <property type="protein sequence ID" value="NML74382.1"/>
    <property type="molecule type" value="Genomic_DNA"/>
</dbReference>
<feature type="domain" description="DUF559" evidence="1">
    <location>
        <begin position="3"/>
        <end position="106"/>
    </location>
</feature>
<reference evidence="2 3" key="1">
    <citation type="submission" date="2020-04" db="EMBL/GenBank/DDBJ databases">
        <title>Rhizobium sp. S-51 isolated from soil.</title>
        <authorList>
            <person name="Dahal R.H."/>
        </authorList>
    </citation>
    <scope>NUCLEOTIDE SEQUENCE [LARGE SCALE GENOMIC DNA]</scope>
    <source>
        <strain evidence="2 3">S-51</strain>
    </source>
</reference>
<dbReference type="Gene3D" id="3.40.960.10">
    <property type="entry name" value="VSR Endonuclease"/>
    <property type="match status" value="1"/>
</dbReference>
<dbReference type="InterPro" id="IPR011335">
    <property type="entry name" value="Restrct_endonuc-II-like"/>
</dbReference>
<accession>A0A7Y0FVF2</accession>
<proteinExistence type="predicted"/>
<dbReference type="GO" id="GO:0004519">
    <property type="term" value="F:endonuclease activity"/>
    <property type="evidence" value="ECO:0007669"/>
    <property type="project" value="UniProtKB-KW"/>
</dbReference>
<dbReference type="Pfam" id="PF04480">
    <property type="entry name" value="DUF559"/>
    <property type="match status" value="1"/>
</dbReference>
<dbReference type="PANTHER" id="PTHR38590:SF1">
    <property type="entry name" value="BLL0828 PROTEIN"/>
    <property type="match status" value="1"/>
</dbReference>
<evidence type="ECO:0000259" key="1">
    <source>
        <dbReference type="Pfam" id="PF04480"/>
    </source>
</evidence>
<dbReference type="InterPro" id="IPR007569">
    <property type="entry name" value="DUF559"/>
</dbReference>
<gene>
    <name evidence="2" type="ORF">HHL25_09635</name>
</gene>
<sequence length="110" mass="13053">MARKRARQMRTDATDPEAIFWSHVRNRLLNGYKFRRQVPIGPFIVDFVCQERRLVVELDGFQHADDPHDLQRDRYLASLGYRVLRFWNQEIYADVQQALAHVVEVIEGRA</sequence>
<name>A0A7Y0FVF2_9HYPH</name>
<dbReference type="AlphaFoldDB" id="A0A7Y0FVF2"/>
<keyword evidence="2" id="KW-0255">Endonuclease</keyword>
<comment type="caution">
    <text evidence="2">The sequence shown here is derived from an EMBL/GenBank/DDBJ whole genome shotgun (WGS) entry which is preliminary data.</text>
</comment>
<dbReference type="Proteomes" id="UP000541470">
    <property type="component" value="Unassembled WGS sequence"/>
</dbReference>
<keyword evidence="2" id="KW-0540">Nuclease</keyword>
<evidence type="ECO:0000313" key="3">
    <source>
        <dbReference type="Proteomes" id="UP000541470"/>
    </source>
</evidence>